<gene>
    <name evidence="2" type="ORF">CEXT_137411</name>
</gene>
<reference evidence="2 3" key="1">
    <citation type="submission" date="2021-06" db="EMBL/GenBank/DDBJ databases">
        <title>Caerostris extrusa draft genome.</title>
        <authorList>
            <person name="Kono N."/>
            <person name="Arakawa K."/>
        </authorList>
    </citation>
    <scope>NUCLEOTIDE SEQUENCE [LARGE SCALE GENOMIC DNA]</scope>
</reference>
<comment type="caution">
    <text evidence="2">The sequence shown here is derived from an EMBL/GenBank/DDBJ whole genome shotgun (WGS) entry which is preliminary data.</text>
</comment>
<accession>A0AAV4WGR3</accession>
<evidence type="ECO:0000313" key="2">
    <source>
        <dbReference type="EMBL" id="GIY81731.1"/>
    </source>
</evidence>
<sequence length="84" mass="9693">MSNPSMNQLKKKRIRHFKEQSTDTMADEVEPPPGIPEIKIEDVDELEYVKAEDVKNIDEPEDQTKDVKPVDEPVEKDKPESESQ</sequence>
<feature type="region of interest" description="Disordered" evidence="1">
    <location>
        <begin position="1"/>
        <end position="84"/>
    </location>
</feature>
<proteinExistence type="predicted"/>
<evidence type="ECO:0000256" key="1">
    <source>
        <dbReference type="SAM" id="MobiDB-lite"/>
    </source>
</evidence>
<organism evidence="2 3">
    <name type="scientific">Caerostris extrusa</name>
    <name type="common">Bark spider</name>
    <name type="synonym">Caerostris bankana</name>
    <dbReference type="NCBI Taxonomy" id="172846"/>
    <lineage>
        <taxon>Eukaryota</taxon>
        <taxon>Metazoa</taxon>
        <taxon>Ecdysozoa</taxon>
        <taxon>Arthropoda</taxon>
        <taxon>Chelicerata</taxon>
        <taxon>Arachnida</taxon>
        <taxon>Araneae</taxon>
        <taxon>Araneomorphae</taxon>
        <taxon>Entelegynae</taxon>
        <taxon>Araneoidea</taxon>
        <taxon>Araneidae</taxon>
        <taxon>Caerostris</taxon>
    </lineage>
</organism>
<feature type="compositionally biased region" description="Basic and acidic residues" evidence="1">
    <location>
        <begin position="47"/>
        <end position="84"/>
    </location>
</feature>
<dbReference type="EMBL" id="BPLR01016160">
    <property type="protein sequence ID" value="GIY81731.1"/>
    <property type="molecule type" value="Genomic_DNA"/>
</dbReference>
<dbReference type="AlphaFoldDB" id="A0AAV4WGR3"/>
<name>A0AAV4WGR3_CAEEX</name>
<evidence type="ECO:0000313" key="3">
    <source>
        <dbReference type="Proteomes" id="UP001054945"/>
    </source>
</evidence>
<dbReference type="Proteomes" id="UP001054945">
    <property type="component" value="Unassembled WGS sequence"/>
</dbReference>
<keyword evidence="3" id="KW-1185">Reference proteome</keyword>
<protein>
    <submittedName>
        <fullName evidence="2">Uncharacterized protein</fullName>
    </submittedName>
</protein>